<dbReference type="EMBL" id="MN739690">
    <property type="protein sequence ID" value="QHT21387.1"/>
    <property type="molecule type" value="Genomic_DNA"/>
</dbReference>
<dbReference type="Gene3D" id="3.40.50.150">
    <property type="entry name" value="Vaccinia Virus protein VP39"/>
    <property type="match status" value="1"/>
</dbReference>
<dbReference type="Pfam" id="PF08241">
    <property type="entry name" value="Methyltransf_11"/>
    <property type="match status" value="1"/>
</dbReference>
<name>A0A6C0DX09_9ZZZZ</name>
<dbReference type="GO" id="GO:0008757">
    <property type="term" value="F:S-adenosylmethionine-dependent methyltransferase activity"/>
    <property type="evidence" value="ECO:0007669"/>
    <property type="project" value="InterPro"/>
</dbReference>
<dbReference type="CDD" id="cd02440">
    <property type="entry name" value="AdoMet_MTases"/>
    <property type="match status" value="1"/>
</dbReference>
<feature type="domain" description="Methyltransferase type 11" evidence="1">
    <location>
        <begin position="86"/>
        <end position="179"/>
    </location>
</feature>
<dbReference type="InterPro" id="IPR013216">
    <property type="entry name" value="Methyltransf_11"/>
</dbReference>
<proteinExistence type="predicted"/>
<sequence>MKTDLLFILILLALVWIGLQAYKSRDKENEGFHQNDRFLLRTDEDSYDEFYGETYDRLMLPVERSKQFVDVVLDTVQPDTMYSVFLDVGSGTGSLVSELKSRGYRAYGIDQSQAMVDVAAEKYPDVEIKCDSVANPMAFDRALFTHIFCTHFTIYEIENKARFFSNCYFWLQNNGYLILHLVEKDRFNAVVPVALPENYSPEVFDQRVLKTCVDFGDFDYSAEYVPLKENRMIFKESFKDKETQHIRQNERTLYMDSPSDILEVARTAGFVAKGAFTLEAAPCKDRWQQLVILERLS</sequence>
<evidence type="ECO:0000313" key="2">
    <source>
        <dbReference type="EMBL" id="QHT21387.1"/>
    </source>
</evidence>
<organism evidence="2">
    <name type="scientific">viral metagenome</name>
    <dbReference type="NCBI Taxonomy" id="1070528"/>
    <lineage>
        <taxon>unclassified sequences</taxon>
        <taxon>metagenomes</taxon>
        <taxon>organismal metagenomes</taxon>
    </lineage>
</organism>
<dbReference type="PANTHER" id="PTHR43861">
    <property type="entry name" value="TRANS-ACONITATE 2-METHYLTRANSFERASE-RELATED"/>
    <property type="match status" value="1"/>
</dbReference>
<accession>A0A6C0DX09</accession>
<protein>
    <recommendedName>
        <fullName evidence="1">Methyltransferase type 11 domain-containing protein</fullName>
    </recommendedName>
</protein>
<reference evidence="2" key="1">
    <citation type="journal article" date="2020" name="Nature">
        <title>Giant virus diversity and host interactions through global metagenomics.</title>
        <authorList>
            <person name="Schulz F."/>
            <person name="Roux S."/>
            <person name="Paez-Espino D."/>
            <person name="Jungbluth S."/>
            <person name="Walsh D.A."/>
            <person name="Denef V.J."/>
            <person name="McMahon K.D."/>
            <person name="Konstantinidis K.T."/>
            <person name="Eloe-Fadrosh E.A."/>
            <person name="Kyrpides N.C."/>
            <person name="Woyke T."/>
        </authorList>
    </citation>
    <scope>NUCLEOTIDE SEQUENCE</scope>
    <source>
        <strain evidence="2">GVMAG-M-3300023174-92</strain>
    </source>
</reference>
<evidence type="ECO:0000259" key="1">
    <source>
        <dbReference type="Pfam" id="PF08241"/>
    </source>
</evidence>
<dbReference type="AlphaFoldDB" id="A0A6C0DX09"/>
<dbReference type="InterPro" id="IPR029063">
    <property type="entry name" value="SAM-dependent_MTases_sf"/>
</dbReference>
<dbReference type="SUPFAM" id="SSF53335">
    <property type="entry name" value="S-adenosyl-L-methionine-dependent methyltransferases"/>
    <property type="match status" value="1"/>
</dbReference>